<dbReference type="PANTHER" id="PTHR33103">
    <property type="entry name" value="OS01G0153900 PROTEIN"/>
    <property type="match status" value="1"/>
</dbReference>
<dbReference type="AlphaFoldDB" id="A0AAV6WGK4"/>
<dbReference type="InterPro" id="IPR007750">
    <property type="entry name" value="DUF674"/>
</dbReference>
<protein>
    <recommendedName>
        <fullName evidence="3">DUF674 domain-containing protein</fullName>
    </recommendedName>
</protein>
<comment type="caution">
    <text evidence="1">The sequence shown here is derived from an EMBL/GenBank/DDBJ whole genome shotgun (WGS) entry which is preliminary data.</text>
</comment>
<keyword evidence="2" id="KW-1185">Reference proteome</keyword>
<dbReference type="EMBL" id="WHWC01000014">
    <property type="protein sequence ID" value="KAG8369636.1"/>
    <property type="molecule type" value="Genomic_DNA"/>
</dbReference>
<dbReference type="PANTHER" id="PTHR33103:SF114">
    <property type="entry name" value="DUF674 DOMAIN-CONTAINING PROTEIN"/>
    <property type="match status" value="1"/>
</dbReference>
<evidence type="ECO:0008006" key="3">
    <source>
        <dbReference type="Google" id="ProtNLM"/>
    </source>
</evidence>
<dbReference type="Pfam" id="PF05056">
    <property type="entry name" value="DUF674"/>
    <property type="match status" value="1"/>
</dbReference>
<organism evidence="1 2">
    <name type="scientific">Buddleja alternifolia</name>
    <dbReference type="NCBI Taxonomy" id="168488"/>
    <lineage>
        <taxon>Eukaryota</taxon>
        <taxon>Viridiplantae</taxon>
        <taxon>Streptophyta</taxon>
        <taxon>Embryophyta</taxon>
        <taxon>Tracheophyta</taxon>
        <taxon>Spermatophyta</taxon>
        <taxon>Magnoliopsida</taxon>
        <taxon>eudicotyledons</taxon>
        <taxon>Gunneridae</taxon>
        <taxon>Pentapetalae</taxon>
        <taxon>asterids</taxon>
        <taxon>lamiids</taxon>
        <taxon>Lamiales</taxon>
        <taxon>Scrophulariaceae</taxon>
        <taxon>Buddlejeae</taxon>
        <taxon>Buddleja</taxon>
    </lineage>
</organism>
<evidence type="ECO:0000313" key="2">
    <source>
        <dbReference type="Proteomes" id="UP000826271"/>
    </source>
</evidence>
<sequence length="190" mass="20649">MMGSLANLYESIENLNETYIQPNHTKATLLKPTPPPNLGYSSPLMLLNHAPAPTQKMFYKCSYCSSSYVSEDPKAVCPGCSSTMSRNMSYVAPQQEGSGEGGYVKGVVTYMVFDDLVVTPLSVTSSITLLNRFNVEVNALEEKVVNLGMDQAIKLLKASLQSKTVLTDVFLEDAVGCKPKVEETYAGSLD</sequence>
<accession>A0AAV6WGK4</accession>
<reference evidence="1" key="1">
    <citation type="submission" date="2019-10" db="EMBL/GenBank/DDBJ databases">
        <authorList>
            <person name="Zhang R."/>
            <person name="Pan Y."/>
            <person name="Wang J."/>
            <person name="Ma R."/>
            <person name="Yu S."/>
        </authorList>
    </citation>
    <scope>NUCLEOTIDE SEQUENCE</scope>
    <source>
        <strain evidence="1">LA-IB0</strain>
        <tissue evidence="1">Leaf</tissue>
    </source>
</reference>
<dbReference type="Proteomes" id="UP000826271">
    <property type="component" value="Unassembled WGS sequence"/>
</dbReference>
<name>A0AAV6WGK4_9LAMI</name>
<gene>
    <name evidence="1" type="ORF">BUALT_Bualt14G0034200</name>
</gene>
<evidence type="ECO:0000313" key="1">
    <source>
        <dbReference type="EMBL" id="KAG8369636.1"/>
    </source>
</evidence>
<proteinExistence type="predicted"/>